<sequence>MNQPSAFGLTHPAPATANFTENVRMSRKYGNHEITRGNVLKFVEAILALAYGEISIAEDKLENTFKIEWVGKDANQLSISGDTWVVTSKRTGRKEKRELGTTKKDLWILMKAYWQDEKALRLPENQDNTPINYQKWDNNKHAQAFQDIFSCLTDLGIFTDKRKPKDIEGRTGYWRFSIKLKYNQEAANKNQQLAVIKDLVDREFGLTEESSLIYGNSQPEQTSEPPDLKLYKALLKLDYTKQQSLFEEFVTHHQIGACLIHGSAECGPRWLMNRLIDQVPNGGPDKYVRKISFSRTTQNGSLDSICKEISRKIGISSTAILDIAQKICELWRSQTVILIFDNTHNLDEAYLQDFLKEIWQPIADLADEKGTTCYNYRLLLFLLDFDGCTNDWNIPFTQEITPKWQPRTLIKFKEIEPIPPMELSCWLEQHLCDENLPAQPTVVEEILAQSEGNHQYIMEEICQRCNITWEEQESKWLKY</sequence>
<gene>
    <name evidence="3" type="ORF">H6G72_16710</name>
</gene>
<evidence type="ECO:0000313" key="4">
    <source>
        <dbReference type="Proteomes" id="UP000641954"/>
    </source>
</evidence>
<dbReference type="Pfam" id="PF19959">
    <property type="entry name" value="EAD4"/>
    <property type="match status" value="1"/>
</dbReference>
<dbReference type="InterPro" id="IPR027417">
    <property type="entry name" value="P-loop_NTPase"/>
</dbReference>
<dbReference type="RefSeq" id="WP_190879170.1">
    <property type="nucleotide sequence ID" value="NZ_JACJSK010000023.1"/>
</dbReference>
<dbReference type="Proteomes" id="UP000641954">
    <property type="component" value="Unassembled WGS sequence"/>
</dbReference>
<name>A0ABR8EIR7_9CYAN</name>
<dbReference type="Gene3D" id="3.40.50.300">
    <property type="entry name" value="P-loop containing nucleotide triphosphate hydrolases"/>
    <property type="match status" value="1"/>
</dbReference>
<proteinExistence type="predicted"/>
<feature type="domain" description="Effector-associated" evidence="1">
    <location>
        <begin position="34"/>
        <end position="192"/>
    </location>
</feature>
<dbReference type="InterPro" id="IPR045475">
    <property type="entry name" value="iSTAND"/>
</dbReference>
<comment type="caution">
    <text evidence="3">The sequence shown here is derived from an EMBL/GenBank/DDBJ whole genome shotgun (WGS) entry which is preliminary data.</text>
</comment>
<reference evidence="3 4" key="1">
    <citation type="journal article" date="2020" name="ISME J.">
        <title>Comparative genomics reveals insights into cyanobacterial evolution and habitat adaptation.</title>
        <authorList>
            <person name="Chen M.Y."/>
            <person name="Teng W.K."/>
            <person name="Zhao L."/>
            <person name="Hu C.X."/>
            <person name="Zhou Y.K."/>
            <person name="Han B.P."/>
            <person name="Song L.R."/>
            <person name="Shu W.S."/>
        </authorList>
    </citation>
    <scope>NUCLEOTIDE SEQUENCE [LARGE SCALE GENOMIC DNA]</scope>
    <source>
        <strain evidence="3 4">FACHB-1370</strain>
    </source>
</reference>
<keyword evidence="4" id="KW-1185">Reference proteome</keyword>
<evidence type="ECO:0000259" key="1">
    <source>
        <dbReference type="Pfam" id="PF19959"/>
    </source>
</evidence>
<dbReference type="Pfam" id="PF19995">
    <property type="entry name" value="iSTAND"/>
    <property type="match status" value="1"/>
</dbReference>
<evidence type="ECO:0000259" key="2">
    <source>
        <dbReference type="Pfam" id="PF19995"/>
    </source>
</evidence>
<feature type="domain" description="Inactive STAND" evidence="2">
    <location>
        <begin position="234"/>
        <end position="382"/>
    </location>
</feature>
<organism evidence="3 4">
    <name type="scientific">Planktothricoides raciborskii FACHB-1370</name>
    <dbReference type="NCBI Taxonomy" id="2949576"/>
    <lineage>
        <taxon>Bacteria</taxon>
        <taxon>Bacillati</taxon>
        <taxon>Cyanobacteriota</taxon>
        <taxon>Cyanophyceae</taxon>
        <taxon>Oscillatoriophycideae</taxon>
        <taxon>Oscillatoriales</taxon>
        <taxon>Oscillatoriaceae</taxon>
        <taxon>Planktothricoides</taxon>
    </lineage>
</organism>
<evidence type="ECO:0000313" key="3">
    <source>
        <dbReference type="EMBL" id="MBD2545447.1"/>
    </source>
</evidence>
<dbReference type="EMBL" id="JACJSK010000023">
    <property type="protein sequence ID" value="MBD2545447.1"/>
    <property type="molecule type" value="Genomic_DNA"/>
</dbReference>
<accession>A0ABR8EIR7</accession>
<protein>
    <submittedName>
        <fullName evidence="3">Uncharacterized protein</fullName>
    </submittedName>
</protein>
<dbReference type="InterPro" id="IPR045434">
    <property type="entry name" value="EAD4"/>
</dbReference>